<accession>Q9DW29</accession>
<evidence type="ECO:0000256" key="1">
    <source>
        <dbReference type="SAM" id="MobiDB-lite"/>
    </source>
</evidence>
<dbReference type="EMBL" id="AF232689">
    <property type="protein sequence ID" value="AAF99261.1"/>
    <property type="molecule type" value="Genomic_DNA"/>
</dbReference>
<organism evidence="3 4">
    <name type="scientific">Rat cytomegalovirus (strain Maastricht)</name>
    <dbReference type="NCBI Taxonomy" id="79700"/>
    <lineage>
        <taxon>Viruses</taxon>
        <taxon>Duplodnaviria</taxon>
        <taxon>Heunggongvirae</taxon>
        <taxon>Peploviricota</taxon>
        <taxon>Herviviricetes</taxon>
        <taxon>Herpesvirales</taxon>
        <taxon>Orthoherpesviridae</taxon>
        <taxon>Betaherpesvirinae</taxon>
        <taxon>Muromegalovirus</taxon>
        <taxon>Muromegalovirus muridbeta2</taxon>
        <taxon>Murid betaherpesvirus 2</taxon>
    </lineage>
</organism>
<dbReference type="Proteomes" id="UP000008288">
    <property type="component" value="Segment"/>
</dbReference>
<reference evidence="3 4" key="7">
    <citation type="journal article" date="1999" name="J. Virol.">
        <title>Deletion of the R78 G protein-coupled receptor gene from rat cytomegalovirus results in an attenuated, syncytium-inducing mutant strain.</title>
        <authorList>
            <person name="Beisser P.S."/>
            <person name="Grauls G."/>
            <person name="Bruggeman C.A."/>
            <person name="Vink C."/>
        </authorList>
    </citation>
    <scope>NUCLEOTIDE SEQUENCE [LARGE SCALE GENOMIC DNA]</scope>
    <source>
        <strain evidence="3 4">Maastricht</strain>
    </source>
</reference>
<reference evidence="3 4" key="3">
    <citation type="journal article" date="1997" name="J. Gen. Virol.">
        <title>Cloning and functional characterization of the origin of lytic-phase DNA replication of rat cytomegalovirus.</title>
        <authorList>
            <person name="Vink C."/>
            <person name="Beuken E."/>
            <person name="Bruggeman C.A."/>
        </authorList>
    </citation>
    <scope>NUCLEOTIDE SEQUENCE [LARGE SCALE GENOMIC DNA]</scope>
    <source>
        <strain evidence="3 4">Maastricht</strain>
    </source>
</reference>
<reference evidence="3 4" key="10">
    <citation type="journal article" date="2000" name="Virus Res.">
        <title>Rat cytomegalovirus R89 is a highly conserved gene which expresses a spliced transcript.</title>
        <authorList>
            <person name="Gruijthuijsen Y.K."/>
            <person name="Beuken E."/>
            <person name="Bruggeman C.A."/>
            <person name="Vink C."/>
        </authorList>
    </citation>
    <scope>NUCLEOTIDE SEQUENCE [LARGE SCALE GENOMIC DNA]</scope>
    <source>
        <strain evidence="3 4">Maastricht</strain>
    </source>
</reference>
<dbReference type="KEGG" id="vg:940401"/>
<feature type="region of interest" description="Disordered" evidence="1">
    <location>
        <begin position="1"/>
        <end position="24"/>
    </location>
</feature>
<sequence length="381" mass="42648">MLIKKTSRTSWESNGLGERPMRSHRRFVPRTSLVRSGGTNPTLVSVNVPSAQTVRRLLQNRRRPVRRRRNGRTVEDTRARRVFCLGILALLNAAVSASEVECDRDAGVTAACTDLYSDSFRSALTCTLGEMFTVAHGNNRPLCQSSESGDARAVFTAAFGWFPLTPIHSRFPSVSGSQHEDTRPRSSNDSSGMLACVGSDTKTMCTVPLPCLAWNIYRYHTAVIGRTSDRSVFRHVHYHFFVTDSESHTFFRTSRRVNGQIIIVPNERISGGTTFWWSANISLEAHTSLPPMALFIRSLSRETLAPVLCIVGMGDNISSPPVMKCRHTKEHLKTTEGERRTSQQHSCIHRYVFPAVCSISLMLSVYALTHMYIRQCPDPTQ</sequence>
<organismHost>
    <name type="scientific">Rattus</name>
    <name type="common">rats</name>
    <dbReference type="NCBI Taxonomy" id="10114"/>
</organismHost>
<evidence type="ECO:0000256" key="2">
    <source>
        <dbReference type="SAM" id="Phobius"/>
    </source>
</evidence>
<evidence type="ECO:0000313" key="4">
    <source>
        <dbReference type="Proteomes" id="UP000008288"/>
    </source>
</evidence>
<dbReference type="RefSeq" id="NP_064274.1">
    <property type="nucleotide sequence ID" value="NC_002512.2"/>
</dbReference>
<reference evidence="3 4" key="9">
    <citation type="journal article" date="2000" name="J. Virol.">
        <title>Complete DNA sequence of the rat cytomegalovirus genome.</title>
        <authorList>
            <person name="Vink C."/>
            <person name="Beuken E."/>
            <person name="Bruggeman C.A."/>
        </authorList>
    </citation>
    <scope>NUCLEOTIDE SEQUENCE [LARGE SCALE GENOMIC DNA]</scope>
    <source>
        <strain evidence="3 4">Maastricht</strain>
    </source>
</reference>
<reference evidence="3 4" key="5">
    <citation type="journal article" date="1998" name="Virology">
        <title>The Maastricht strain and England strain of rat cytomegalovirus represent different betaherpesvirus species rather than strains.</title>
        <authorList>
            <person name="Beisser P.S."/>
            <person name="Kaptein S.J."/>
            <person name="Beuken E."/>
            <person name="Bruggeman C.A."/>
            <person name="Vink C."/>
        </authorList>
    </citation>
    <scope>NUCLEOTIDE SEQUENCE [LARGE SCALE GENOMIC DNA]</scope>
    <source>
        <strain evidence="3 4">Maastricht</strain>
    </source>
</reference>
<evidence type="ECO:0000313" key="3">
    <source>
        <dbReference type="EMBL" id="AAF99261.1"/>
    </source>
</evidence>
<proteinExistence type="predicted"/>
<reference evidence="3 4" key="4">
    <citation type="journal article" date="1998" name="J. Virol.">
        <title>The R33 G protein-coupled receptor gene of rat cytomegalovirus plays an essential role in the pathogenesis of viral infection.</title>
        <authorList>
            <person name="Beisser P.S."/>
            <person name="Vink C."/>
            <person name="Van Dam J.G."/>
            <person name="Grauls G."/>
            <person name="Vanherle S.J."/>
            <person name="Bruggeman C.A."/>
        </authorList>
    </citation>
    <scope>NUCLEOTIDE SEQUENCE [LARGE SCALE GENOMIC DNA]</scope>
    <source>
        <strain evidence="3 4">Maastricht</strain>
    </source>
</reference>
<keyword evidence="4" id="KW-1185">Reference proteome</keyword>
<reference evidence="3 4" key="1">
    <citation type="journal article" date="1996" name="J. Gen. Virol.">
        <title>Cloning and sequence analysis of the genes encoding DNA polymerase, glycoprotein B, ICP18.5 and major DNA-binding protein of rat cytomegalovirus.</title>
        <authorList>
            <person name="Beuken E."/>
            <person name="Slobbe R."/>
            <person name="Bruggeman C.A."/>
            <person name="Vink C."/>
        </authorList>
    </citation>
    <scope>NUCLEOTIDE SEQUENCE [LARGE SCALE GENOMIC DNA]</scope>
    <source>
        <strain evidence="3 4">Maastricht</strain>
    </source>
</reference>
<reference evidence="3 4" key="2">
    <citation type="journal article" date="1996" name="J. Virol.">
        <title>Structure of the rat cytomegalovirus genome termini.</title>
        <authorList>
            <person name="Vink C."/>
            <person name="Beuken E."/>
            <person name="Bruggeman C.A."/>
        </authorList>
    </citation>
    <scope>NUCLEOTIDE SEQUENCE [LARGE SCALE GENOMIC DNA]</scope>
    <source>
        <strain evidence="3 4">Maastricht</strain>
    </source>
</reference>
<protein>
    <submittedName>
        <fullName evidence="3">Pr164</fullName>
    </submittedName>
</protein>
<gene>
    <name evidence="3" type="primary">r164</name>
</gene>
<keyword evidence="2" id="KW-0472">Membrane</keyword>
<feature type="region of interest" description="Disordered" evidence="1">
    <location>
        <begin position="172"/>
        <end position="191"/>
    </location>
</feature>
<dbReference type="GeneID" id="940401"/>
<keyword evidence="2" id="KW-1133">Transmembrane helix</keyword>
<reference evidence="3 4" key="8">
    <citation type="journal article" date="2000" name="J. Virol.">
        <title>The r144 major histocompatibility complex class I-like gene of rat cytomegalovirus is dispensable for both acute and long-term infection in the immunocompromised host.</title>
        <authorList>
            <person name="Beisser P.S."/>
            <person name="Kloover J.S."/>
            <person name="Grauls G.E."/>
            <person name="Blok M.J."/>
            <person name="Bruggeman C.A."/>
            <person name="Vink C."/>
        </authorList>
    </citation>
    <scope>NUCLEOTIDE SEQUENCE [LARGE SCALE GENOMIC DNA]</scope>
    <source>
        <strain evidence="3 4">Maastricht</strain>
    </source>
</reference>
<name>Q9DW29_RCMVM</name>
<reference evidence="3 4" key="6">
    <citation type="journal article" date="1999" name="J. Gen. Virol.">
        <title>The rat cytomegalovirus R32 gene encodes a virion-associated protein that elicits a strong humoral immune response in infected rats.</title>
        <authorList>
            <person name="Beuken E."/>
            <person name="Grauls G."/>
            <person name="Bruggeman C.A."/>
            <person name="Vink C."/>
        </authorList>
    </citation>
    <scope>NUCLEOTIDE SEQUENCE [LARGE SCALE GENOMIC DNA]</scope>
    <source>
        <strain evidence="3 4">Maastricht</strain>
    </source>
</reference>
<feature type="transmembrane region" description="Helical" evidence="2">
    <location>
        <begin position="351"/>
        <end position="373"/>
    </location>
</feature>
<keyword evidence="2" id="KW-0812">Transmembrane</keyword>